<feature type="chain" id="PRO_5046766314" description="Ricin B lectin domain-containing protein" evidence="1">
    <location>
        <begin position="25"/>
        <end position="870"/>
    </location>
</feature>
<dbReference type="Pfam" id="PF00652">
    <property type="entry name" value="Ricin_B_lectin"/>
    <property type="match status" value="1"/>
</dbReference>
<keyword evidence="4" id="KW-1185">Reference proteome</keyword>
<dbReference type="InterPro" id="IPR035992">
    <property type="entry name" value="Ricin_B-like_lectins"/>
</dbReference>
<dbReference type="InterPro" id="IPR000772">
    <property type="entry name" value="Ricin_B_lectin"/>
</dbReference>
<dbReference type="Pfam" id="PF07971">
    <property type="entry name" value="Glyco_hydro_92"/>
    <property type="match status" value="1"/>
</dbReference>
<dbReference type="InterPro" id="IPR014718">
    <property type="entry name" value="GH-type_carb-bd"/>
</dbReference>
<dbReference type="Gene3D" id="1.20.1050.60">
    <property type="entry name" value="alpha-1,2-mannosidase"/>
    <property type="match status" value="1"/>
</dbReference>
<accession>A0ABN2G692</accession>
<dbReference type="EMBL" id="BAAANY010000005">
    <property type="protein sequence ID" value="GAA1665706.1"/>
    <property type="molecule type" value="Genomic_DNA"/>
</dbReference>
<evidence type="ECO:0000313" key="4">
    <source>
        <dbReference type="Proteomes" id="UP001500618"/>
    </source>
</evidence>
<sequence length="870" mass="91344">MPLRPRSGLVACLVSALAATMAMAPAVAPASAAPAKTATTVSDPAQYVNAYVGSKPGATDFGNGGGAGNTFPGADAPFGMLQWSPDTVTYQHGGYSYDDNRIRGFSLTHISGAGCGDYGNIPFMPTLGTGLVSSYTFSHANEKIAPGAYGVTFDNGLKTELAVSKRAGVARFTYPGTDTASLLIDVAKAFNNAMGAYTIGTNSITGYEDGGGFCGAGNKYRVYFTATFDHTITGVDKPTQTQPILHFDTSSGRTVTARVGISFVSIANAQTNLSTEQGSKTFEQVRDGTRADWNALLGRISVAGGTAAQTTTFYTALYHSLLFPETFSDVNGQYIGFDKAIHTTASGHTEYATFSGWDVYRSQVQLIAFLDPGIASDIGQTIDDQAAQAGYLDRWTLANGGTGVMNGDPLPTIAANMYAFGGTGFNASDLLGKAVAGTANGSQRPGYAQYNAQGYIPEGVNGVWGSTASSLEYYSSDFAISQLAGRLGNTSVANNYLLRSQGWRNLLHDNYLQPRNSDGSWISFNPSSGTSYVEGNGAQYTWMVPFNYQGLFAGMGGNSAVLPRLDSFFSDLNAGPDKPNAYLGNEPTSETPWAYAFAGAPYKTQDVVRRAVTTIYKPTPDGEVGNDDLGQMSSWAVWASLGMYPEIPGRSELVLASPLFSQITITRGNGATITITAPNASESVKYVQSLNVNGQASTKPWLSEAFVASGGNLDFTMGATPNTTWGTAAADAPPSFDYTVQNGATGPIKGLASKCVDVANGGTANGTAVQLYTCNASTSQNWTLRSDNSIGALGKCLDISNSGTGNGALVQLWECNRSNAQVWQHQSNGALRNPNSGRCLDVPNSATADGTRLQIYDCNGTGAQTWTLPS</sequence>
<feature type="signal peptide" evidence="1">
    <location>
        <begin position="1"/>
        <end position="24"/>
    </location>
</feature>
<dbReference type="InterPro" id="IPR041371">
    <property type="entry name" value="GH92_N"/>
</dbReference>
<evidence type="ECO:0000259" key="2">
    <source>
        <dbReference type="SMART" id="SM00458"/>
    </source>
</evidence>
<name>A0ABN2G692_9ACTN</name>
<dbReference type="SUPFAM" id="SSF50370">
    <property type="entry name" value="Ricin B-like lectins"/>
    <property type="match status" value="1"/>
</dbReference>
<dbReference type="RefSeq" id="WP_344308208.1">
    <property type="nucleotide sequence ID" value="NZ_BAAANY010000005.1"/>
</dbReference>
<reference evidence="3 4" key="1">
    <citation type="journal article" date="2019" name="Int. J. Syst. Evol. Microbiol.">
        <title>The Global Catalogue of Microorganisms (GCM) 10K type strain sequencing project: providing services to taxonomists for standard genome sequencing and annotation.</title>
        <authorList>
            <consortium name="The Broad Institute Genomics Platform"/>
            <consortium name="The Broad Institute Genome Sequencing Center for Infectious Disease"/>
            <person name="Wu L."/>
            <person name="Ma J."/>
        </authorList>
    </citation>
    <scope>NUCLEOTIDE SEQUENCE [LARGE SCALE GENOMIC DNA]</scope>
    <source>
        <strain evidence="3 4">JCM 14718</strain>
    </source>
</reference>
<dbReference type="CDD" id="cd23451">
    <property type="entry name" value="beta-trefoil_Ricin_laminarinase"/>
    <property type="match status" value="1"/>
</dbReference>
<organism evidence="3 4">
    <name type="scientific">Fodinicola feengrottensis</name>
    <dbReference type="NCBI Taxonomy" id="435914"/>
    <lineage>
        <taxon>Bacteria</taxon>
        <taxon>Bacillati</taxon>
        <taxon>Actinomycetota</taxon>
        <taxon>Actinomycetes</taxon>
        <taxon>Mycobacteriales</taxon>
        <taxon>Fodinicola</taxon>
    </lineage>
</organism>
<dbReference type="Proteomes" id="UP001500618">
    <property type="component" value="Unassembled WGS sequence"/>
</dbReference>
<dbReference type="Gene3D" id="3.30.2080.10">
    <property type="entry name" value="GH92 mannosidase domain"/>
    <property type="match status" value="1"/>
</dbReference>
<dbReference type="InterPro" id="IPR050883">
    <property type="entry name" value="PNGase"/>
</dbReference>
<keyword evidence="1" id="KW-0732">Signal</keyword>
<dbReference type="Gene3D" id="1.20.1610.10">
    <property type="entry name" value="alpha-1,2-mannosidases domains"/>
    <property type="match status" value="1"/>
</dbReference>
<comment type="caution">
    <text evidence="3">The sequence shown here is derived from an EMBL/GenBank/DDBJ whole genome shotgun (WGS) entry which is preliminary data.</text>
</comment>
<dbReference type="InterPro" id="IPR005887">
    <property type="entry name" value="GH92_a_mannosidase_put"/>
</dbReference>
<gene>
    <name evidence="3" type="ORF">GCM10009765_14050</name>
</gene>
<dbReference type="Gene3D" id="2.70.98.10">
    <property type="match status" value="1"/>
</dbReference>
<dbReference type="SUPFAM" id="SSF48208">
    <property type="entry name" value="Six-hairpin glycosidases"/>
    <property type="match status" value="1"/>
</dbReference>
<dbReference type="Pfam" id="PF17678">
    <property type="entry name" value="Glyco_hydro_92N"/>
    <property type="match status" value="1"/>
</dbReference>
<dbReference type="InterPro" id="IPR012939">
    <property type="entry name" value="Glyco_hydro_92"/>
</dbReference>
<dbReference type="PROSITE" id="PS50231">
    <property type="entry name" value="RICIN_B_LECTIN"/>
    <property type="match status" value="1"/>
</dbReference>
<proteinExistence type="predicted"/>
<dbReference type="PANTHER" id="PTHR12143">
    <property type="entry name" value="PEPTIDE N-GLYCANASE PNGASE -RELATED"/>
    <property type="match status" value="1"/>
</dbReference>
<evidence type="ECO:0000313" key="3">
    <source>
        <dbReference type="EMBL" id="GAA1665706.1"/>
    </source>
</evidence>
<dbReference type="InterPro" id="IPR008928">
    <property type="entry name" value="6-hairpin_glycosidase_sf"/>
</dbReference>
<evidence type="ECO:0000256" key="1">
    <source>
        <dbReference type="SAM" id="SignalP"/>
    </source>
</evidence>
<dbReference type="SMART" id="SM00458">
    <property type="entry name" value="RICIN"/>
    <property type="match status" value="1"/>
</dbReference>
<dbReference type="Gene3D" id="2.80.10.50">
    <property type="match status" value="2"/>
</dbReference>
<feature type="domain" description="Ricin B lectin" evidence="2">
    <location>
        <begin position="742"/>
        <end position="869"/>
    </location>
</feature>
<dbReference type="PANTHER" id="PTHR12143:SF39">
    <property type="entry name" value="SECRETED PROTEIN"/>
    <property type="match status" value="1"/>
</dbReference>
<dbReference type="NCBIfam" id="TIGR01180">
    <property type="entry name" value="aman2_put"/>
    <property type="match status" value="1"/>
</dbReference>
<protein>
    <recommendedName>
        <fullName evidence="2">Ricin B lectin domain-containing protein</fullName>
    </recommendedName>
</protein>